<proteinExistence type="predicted"/>
<dbReference type="GeneID" id="24623139"/>
<dbReference type="Pfam" id="PF01661">
    <property type="entry name" value="Macro"/>
    <property type="match status" value="1"/>
</dbReference>
<evidence type="ECO:0000313" key="3">
    <source>
        <dbReference type="Proteomes" id="UP000030322"/>
    </source>
</evidence>
<feature type="domain" description="Macro" evidence="1">
    <location>
        <begin position="1"/>
        <end position="184"/>
    </location>
</feature>
<name>A0A0A0YS08_9CAUD</name>
<dbReference type="EMBL" id="KP037007">
    <property type="protein sequence ID" value="AIX13019.1"/>
    <property type="molecule type" value="Genomic_DNA"/>
</dbReference>
<dbReference type="PANTHER" id="PTHR12521">
    <property type="entry name" value="PROTEIN C6ORF130"/>
    <property type="match status" value="1"/>
</dbReference>
<dbReference type="InterPro" id="IPR050892">
    <property type="entry name" value="ADP-ribose_metab_enzymes"/>
</dbReference>
<dbReference type="Gene3D" id="3.40.220.10">
    <property type="entry name" value="Leucine Aminopeptidase, subunit E, domain 1"/>
    <property type="match status" value="1"/>
</dbReference>
<gene>
    <name evidence="2" type="ORF">NW77_011</name>
</gene>
<dbReference type="GO" id="GO:0140291">
    <property type="term" value="P:peptidyl-glutamate ADP-deribosylation"/>
    <property type="evidence" value="ECO:0007669"/>
    <property type="project" value="TreeGrafter"/>
</dbReference>
<dbReference type="SUPFAM" id="SSF52949">
    <property type="entry name" value="Macro domain-like"/>
    <property type="match status" value="1"/>
</dbReference>
<dbReference type="RefSeq" id="YP_009147523.1">
    <property type="nucleotide sequence ID" value="NC_027340.1"/>
</dbReference>
<dbReference type="KEGG" id="vg:24623139"/>
<sequence length="184" mass="20394">MFNLIEGDLLQAVHQKKITHFAHGANCWSTMGAGIAGKIAQQFPALYQADVNFHLMPEQRLGRVSGVDLPGGVRGYNLYTQFYPGPNARTDMIRSSLTLMLESIAEGLVEGEYVKVGIPAIGCGIGGLQFIEVARVVHEVTYTLQQDYPGRGVELYMFVFNEQFNVERVRAAEAGYFFQVEEIA</sequence>
<dbReference type="PROSITE" id="PS51154">
    <property type="entry name" value="MACRO"/>
    <property type="match status" value="1"/>
</dbReference>
<dbReference type="InterPro" id="IPR002589">
    <property type="entry name" value="Macro_dom"/>
</dbReference>
<accession>A0A0A0YS08</accession>
<dbReference type="OrthoDB" id="15963at10239"/>
<evidence type="ECO:0000313" key="2">
    <source>
        <dbReference type="EMBL" id="AIX13019.1"/>
    </source>
</evidence>
<protein>
    <recommendedName>
        <fullName evidence="1">Macro domain-containing protein</fullName>
    </recommendedName>
</protein>
<dbReference type="PANTHER" id="PTHR12521:SF0">
    <property type="entry name" value="ADP-RIBOSE GLYCOHYDROLASE OARD1"/>
    <property type="match status" value="1"/>
</dbReference>
<reference evidence="2 3" key="1">
    <citation type="submission" date="2014-10" db="EMBL/GenBank/DDBJ databases">
        <title>Characterization of a new ViI-like Erwinia amylovora bacteriophage.</title>
        <authorList>
            <person name="Lagonenko A.L."/>
            <person name="Valentovich L.N."/>
        </authorList>
    </citation>
    <scope>NUCLEOTIDE SEQUENCE [LARGE SCALE GENOMIC DNA]</scope>
</reference>
<organism evidence="2 3">
    <name type="scientific">Erwinia phage phiEa2809</name>
    <dbReference type="NCBI Taxonomy" id="1564096"/>
    <lineage>
        <taxon>Viruses</taxon>
        <taxon>Duplodnaviria</taxon>
        <taxon>Heunggongvirae</taxon>
        <taxon>Uroviricota</taxon>
        <taxon>Caudoviricetes</taxon>
        <taxon>Pantevenvirales</taxon>
        <taxon>Ackermannviridae</taxon>
        <taxon>Nezavisimistyvirus</taxon>
        <taxon>Nezavisimistyvirus Ea2809</taxon>
    </lineage>
</organism>
<keyword evidence="3" id="KW-1185">Reference proteome</keyword>
<dbReference type="InterPro" id="IPR043472">
    <property type="entry name" value="Macro_dom-like"/>
</dbReference>
<dbReference type="Proteomes" id="UP000030322">
    <property type="component" value="Segment"/>
</dbReference>
<evidence type="ECO:0000259" key="1">
    <source>
        <dbReference type="PROSITE" id="PS51154"/>
    </source>
</evidence>